<evidence type="ECO:0000256" key="4">
    <source>
        <dbReference type="ARBA" id="ARBA00022989"/>
    </source>
</evidence>
<keyword evidence="6" id="KW-0325">Glycoprotein</keyword>
<feature type="transmembrane region" description="Helical" evidence="8">
    <location>
        <begin position="25"/>
        <end position="45"/>
    </location>
</feature>
<organism evidence="9">
    <name type="scientific">Daphnia atkinsoni</name>
    <dbReference type="NCBI Taxonomy" id="342845"/>
    <lineage>
        <taxon>Eukaryota</taxon>
        <taxon>Metazoa</taxon>
        <taxon>Ecdysozoa</taxon>
        <taxon>Arthropoda</taxon>
        <taxon>Crustacea</taxon>
        <taxon>Branchiopoda</taxon>
        <taxon>Diplostraca</taxon>
        <taxon>Cladocera</taxon>
        <taxon>Anomopoda</taxon>
        <taxon>Daphniidae</taxon>
        <taxon>Daphnia</taxon>
        <taxon>Daphnia atkinsoni group</taxon>
    </lineage>
</organism>
<sequence length="528" mass="60061">MFLTSGTRWDTAVHCVFFQRNPADWIGQAVLGIQLIVTLLTISIMQKVTQRFSFGKWILCKTGLVYYLHPTDTELRKVAGLPQPKPKSKPKEGENKRGKNKRKWEEPVEDKTFTVPRNLELQLETAKIFPKDVLQLKFFTEFVWLVDYSVFVLVVYSVTEIYCGVYPKGNQEVNLSMLWCLLLIGFALKSLCSVTSLYFWNAEAAAERSLVLVGGSFCFVLALGLLLIDESNLEIGLDAAYSAFNQSASVFLEHQTMDSEGPASKLILKLCFAVWCGITGALFIFPGLRVSRMHLDALRYCSERSVLKMFMYINLVSPFLLSLLWIRPLARHYFAIRVFGNMEAPLMSEQEFDSMRFWLCLVLSLVRILSAPSCFQAYLNLAQEKVEKMRKEAGRISNVELQKNVAIIFYYLCVVGLQFVAPIVLCVSFTLMNKTMGGYGWFGQHFYNPDECTSQQEPTATLSNLLPSDDTTLGDAREQWLVALGALRQIFSYEVFRGVLGFANWWMQFLSFFTTGCGLAYQSYFSEA</sequence>
<protein>
    <submittedName>
        <fullName evidence="9">EOG090X04CK</fullName>
    </submittedName>
</protein>
<dbReference type="EMBL" id="LR003870">
    <property type="protein sequence ID" value="SVE73489.1"/>
    <property type="molecule type" value="mRNA"/>
</dbReference>
<evidence type="ECO:0000256" key="6">
    <source>
        <dbReference type="ARBA" id="ARBA00023180"/>
    </source>
</evidence>
<evidence type="ECO:0000256" key="8">
    <source>
        <dbReference type="SAM" id="Phobius"/>
    </source>
</evidence>
<evidence type="ECO:0000256" key="7">
    <source>
        <dbReference type="SAM" id="MobiDB-lite"/>
    </source>
</evidence>
<accession>A0A4Y7M1B8</accession>
<proteinExistence type="evidence at transcript level"/>
<comment type="subcellular location">
    <subcellularLocation>
        <location evidence="1">Membrane</location>
        <topology evidence="1">Multi-pass membrane protein</topology>
    </subcellularLocation>
</comment>
<feature type="transmembrane region" description="Helical" evidence="8">
    <location>
        <begin position="138"/>
        <end position="156"/>
    </location>
</feature>
<evidence type="ECO:0000256" key="1">
    <source>
        <dbReference type="ARBA" id="ARBA00004141"/>
    </source>
</evidence>
<feature type="transmembrane region" description="Helical" evidence="8">
    <location>
        <begin position="408"/>
        <end position="432"/>
    </location>
</feature>
<evidence type="ECO:0000313" key="9">
    <source>
        <dbReference type="EMBL" id="SVE73489.1"/>
    </source>
</evidence>
<gene>
    <name evidence="9" type="primary">EOG090X04CK</name>
</gene>
<feature type="transmembrane region" description="Helical" evidence="8">
    <location>
        <begin position="210"/>
        <end position="228"/>
    </location>
</feature>
<keyword evidence="5 8" id="KW-0472">Membrane</keyword>
<feature type="region of interest" description="Disordered" evidence="7">
    <location>
        <begin position="79"/>
        <end position="105"/>
    </location>
</feature>
<dbReference type="InterPro" id="IPR019395">
    <property type="entry name" value="Transmembrane_161A/B"/>
</dbReference>
<dbReference type="PANTHER" id="PTHR13624">
    <property type="entry name" value="RE42071P"/>
    <property type="match status" value="1"/>
</dbReference>
<dbReference type="Pfam" id="PF10268">
    <property type="entry name" value="Tmemb_161AB"/>
    <property type="match status" value="1"/>
</dbReference>
<comment type="similarity">
    <text evidence="2">Belongs to the TMEM161 family.</text>
</comment>
<name>A0A4Y7M1B8_9CRUS</name>
<feature type="compositionally biased region" description="Basic and acidic residues" evidence="7">
    <location>
        <begin position="89"/>
        <end position="105"/>
    </location>
</feature>
<evidence type="ECO:0000256" key="5">
    <source>
        <dbReference type="ARBA" id="ARBA00023136"/>
    </source>
</evidence>
<dbReference type="GO" id="GO:0016020">
    <property type="term" value="C:membrane"/>
    <property type="evidence" value="ECO:0007669"/>
    <property type="project" value="UniProtKB-SubCell"/>
</dbReference>
<keyword evidence="3 8" id="KW-0812">Transmembrane</keyword>
<keyword evidence="4 8" id="KW-1133">Transmembrane helix</keyword>
<dbReference type="AlphaFoldDB" id="A0A4Y7M1B8"/>
<dbReference type="PANTHER" id="PTHR13624:SF6">
    <property type="entry name" value="EMEI"/>
    <property type="match status" value="1"/>
</dbReference>
<feature type="transmembrane region" description="Helical" evidence="8">
    <location>
        <begin position="176"/>
        <end position="198"/>
    </location>
</feature>
<feature type="transmembrane region" description="Helical" evidence="8">
    <location>
        <begin position="309"/>
        <end position="326"/>
    </location>
</feature>
<evidence type="ECO:0000256" key="3">
    <source>
        <dbReference type="ARBA" id="ARBA00022692"/>
    </source>
</evidence>
<reference evidence="9" key="1">
    <citation type="submission" date="2018-08" db="EMBL/GenBank/DDBJ databases">
        <authorList>
            <person name="Cornetti L."/>
        </authorList>
    </citation>
    <scope>NUCLEOTIDE SEQUENCE</scope>
    <source>
        <strain evidence="9">IL-KID-3b-11</strain>
    </source>
</reference>
<evidence type="ECO:0000256" key="2">
    <source>
        <dbReference type="ARBA" id="ARBA00009706"/>
    </source>
</evidence>
<feature type="transmembrane region" description="Helical" evidence="8">
    <location>
        <begin position="266"/>
        <end position="288"/>
    </location>
</feature>